<proteinExistence type="predicted"/>
<dbReference type="Proteomes" id="UP000696573">
    <property type="component" value="Unassembled WGS sequence"/>
</dbReference>
<accession>A0A9N9YQ78</accession>
<evidence type="ECO:0000313" key="1">
    <source>
        <dbReference type="EMBL" id="CAH0031386.1"/>
    </source>
</evidence>
<dbReference type="EMBL" id="CABFNQ020000741">
    <property type="protein sequence ID" value="CAH0031386.1"/>
    <property type="molecule type" value="Genomic_DNA"/>
</dbReference>
<protein>
    <submittedName>
        <fullName evidence="1">Uncharacterized protein</fullName>
    </submittedName>
</protein>
<comment type="caution">
    <text evidence="1">The sequence shown here is derived from an EMBL/GenBank/DDBJ whole genome shotgun (WGS) entry which is preliminary data.</text>
</comment>
<gene>
    <name evidence="1" type="ORF">CRHIZ90672A_00009857</name>
</gene>
<dbReference type="AlphaFoldDB" id="A0A9N9YQ78"/>
<sequence length="118" mass="13175">MPDTDGLVPSSLRALSQQVKAFLVALHGCRNPDPARHPWLNDKTFKETVRKPKDRIDKLETSNTVLEKSNAALQLRVNILEQAGRKAAPPLKTCRPLLGQHLFHQSEQRDILAHVGNA</sequence>
<name>A0A9N9YQ78_9HYPO</name>
<reference evidence="1" key="1">
    <citation type="submission" date="2021-10" db="EMBL/GenBank/DDBJ databases">
        <authorList>
            <person name="Piombo E."/>
        </authorList>
    </citation>
    <scope>NUCLEOTIDE SEQUENCE</scope>
</reference>
<organism evidence="1 2">
    <name type="scientific">Clonostachys rhizophaga</name>
    <dbReference type="NCBI Taxonomy" id="160324"/>
    <lineage>
        <taxon>Eukaryota</taxon>
        <taxon>Fungi</taxon>
        <taxon>Dikarya</taxon>
        <taxon>Ascomycota</taxon>
        <taxon>Pezizomycotina</taxon>
        <taxon>Sordariomycetes</taxon>
        <taxon>Hypocreomycetidae</taxon>
        <taxon>Hypocreales</taxon>
        <taxon>Bionectriaceae</taxon>
        <taxon>Clonostachys</taxon>
    </lineage>
</organism>
<evidence type="ECO:0000313" key="2">
    <source>
        <dbReference type="Proteomes" id="UP000696573"/>
    </source>
</evidence>
<keyword evidence="2" id="KW-1185">Reference proteome</keyword>